<protein>
    <submittedName>
        <fullName evidence="1">Uncharacterized protein</fullName>
    </submittedName>
</protein>
<organism evidence="1 2">
    <name type="scientific">Aphanomyces astaci</name>
    <name type="common">Crayfish plague agent</name>
    <dbReference type="NCBI Taxonomy" id="112090"/>
    <lineage>
        <taxon>Eukaryota</taxon>
        <taxon>Sar</taxon>
        <taxon>Stramenopiles</taxon>
        <taxon>Oomycota</taxon>
        <taxon>Saprolegniomycetes</taxon>
        <taxon>Saprolegniales</taxon>
        <taxon>Verrucalvaceae</taxon>
        <taxon>Aphanomyces</taxon>
    </lineage>
</organism>
<dbReference type="AlphaFoldDB" id="A0A6A4Z573"/>
<dbReference type="EMBL" id="VJMI01019216">
    <property type="protein sequence ID" value="KAF0707917.1"/>
    <property type="molecule type" value="Genomic_DNA"/>
</dbReference>
<evidence type="ECO:0000313" key="1">
    <source>
        <dbReference type="EMBL" id="KAF0707917.1"/>
    </source>
</evidence>
<sequence>MLRMVVSGNILMMTGKRRRRPTSNTVPPHVERLYYLMASLADSERISELSRMDDICRMDAETTALEKQLMDLKEQLRRVDEAHALKTKKFRELKKRMLHASVHLSCHRDIPANVPNDIEDQAEFEETLLDWVVDQSFELDRKVAVDEIAAVVVKLGFQCHDQCSMQDLIDKTELWVQSSLQFDHK</sequence>
<proteinExistence type="predicted"/>
<gene>
    <name evidence="1" type="ORF">AaE_013415</name>
</gene>
<evidence type="ECO:0000313" key="2">
    <source>
        <dbReference type="Proteomes" id="UP000469452"/>
    </source>
</evidence>
<name>A0A6A4Z573_APHAT</name>
<reference evidence="1 2" key="1">
    <citation type="submission" date="2019-06" db="EMBL/GenBank/DDBJ databases">
        <title>Genomics analysis of Aphanomyces spp. identifies a new class of oomycete effector associated with host adaptation.</title>
        <authorList>
            <person name="Gaulin E."/>
        </authorList>
    </citation>
    <scope>NUCLEOTIDE SEQUENCE [LARGE SCALE GENOMIC DNA]</scope>
    <source>
        <strain evidence="1 2">E</strain>
    </source>
</reference>
<comment type="caution">
    <text evidence="1">The sequence shown here is derived from an EMBL/GenBank/DDBJ whole genome shotgun (WGS) entry which is preliminary data.</text>
</comment>
<accession>A0A6A4Z573</accession>
<dbReference type="Proteomes" id="UP000469452">
    <property type="component" value="Unassembled WGS sequence"/>
</dbReference>